<dbReference type="OrthoDB" id="3695672at2"/>
<dbReference type="STRING" id="994479.GCA_000194155_01564"/>
<dbReference type="Proteomes" id="UP000233786">
    <property type="component" value="Unassembled WGS sequence"/>
</dbReference>
<dbReference type="EMBL" id="PJNB01000001">
    <property type="protein sequence ID" value="PKW16958.1"/>
    <property type="molecule type" value="Genomic_DNA"/>
</dbReference>
<feature type="compositionally biased region" description="Low complexity" evidence="1">
    <location>
        <begin position="338"/>
        <end position="351"/>
    </location>
</feature>
<name>A0A2N3Y1Z5_SACSN</name>
<evidence type="ECO:0008006" key="4">
    <source>
        <dbReference type="Google" id="ProtNLM"/>
    </source>
</evidence>
<sequence length="393" mass="39280">MTTVATNQPGLGQSSMSQVVDDLKSTTQAVQGKSWLSGDFGGASPGLQIIASVPDPLSALSGAGFGFITEAVSFLAEPLQQLAGDPSSVSSGAQGFQAAGQAVSSISDSYRESAGSQTSGWSGAAASEYLKTGAELVDGINGLGQASVALAEAAAGAGEAVAKTLQEVTTLVNEATAKIIMIINQALAAAQATFGASIAAAIPQAVQVAVEYGGRILGHMQNLLSSSQSLMTHVNSTAQAVAKLTDKISQISERCQASTETSGKPTSAAGSGGSPGQPSSVSGVAQPQALPDSATPQASFTAAAQASYAGGASPLPHLPSSQAHAPSQVPQAGSTVPGSASAQASYGSQSQMPFGAAPFLPPRTAQSQERDSSDRPGAREQREFEEGNSDERR</sequence>
<feature type="compositionally biased region" description="Polar residues" evidence="1">
    <location>
        <begin position="319"/>
        <end position="337"/>
    </location>
</feature>
<gene>
    <name evidence="2" type="ORF">A8926_4871</name>
</gene>
<accession>A0A2N3Y1Z5</accession>
<comment type="caution">
    <text evidence="2">The sequence shown here is derived from an EMBL/GenBank/DDBJ whole genome shotgun (WGS) entry which is preliminary data.</text>
</comment>
<evidence type="ECO:0000313" key="3">
    <source>
        <dbReference type="Proteomes" id="UP000233786"/>
    </source>
</evidence>
<evidence type="ECO:0000313" key="2">
    <source>
        <dbReference type="EMBL" id="PKW16958.1"/>
    </source>
</evidence>
<dbReference type="RefSeq" id="WP_143539625.1">
    <property type="nucleotide sequence ID" value="NZ_CP061007.1"/>
</dbReference>
<feature type="compositionally biased region" description="Low complexity" evidence="1">
    <location>
        <begin position="293"/>
        <end position="314"/>
    </location>
</feature>
<reference evidence="2" key="1">
    <citation type="submission" date="2017-12" db="EMBL/GenBank/DDBJ databases">
        <title>Sequencing the genomes of 1000 Actinobacteria strains.</title>
        <authorList>
            <person name="Klenk H.-P."/>
        </authorList>
    </citation>
    <scope>NUCLEOTIDE SEQUENCE [LARGE SCALE GENOMIC DNA]</scope>
    <source>
        <strain evidence="2">DSM 44228</strain>
    </source>
</reference>
<evidence type="ECO:0000256" key="1">
    <source>
        <dbReference type="SAM" id="MobiDB-lite"/>
    </source>
</evidence>
<organism evidence="2 3">
    <name type="scientific">Saccharopolyspora spinosa</name>
    <dbReference type="NCBI Taxonomy" id="60894"/>
    <lineage>
        <taxon>Bacteria</taxon>
        <taxon>Bacillati</taxon>
        <taxon>Actinomycetota</taxon>
        <taxon>Actinomycetes</taxon>
        <taxon>Pseudonocardiales</taxon>
        <taxon>Pseudonocardiaceae</taxon>
        <taxon>Saccharopolyspora</taxon>
    </lineage>
</organism>
<feature type="compositionally biased region" description="Low complexity" evidence="1">
    <location>
        <begin position="276"/>
        <end position="285"/>
    </location>
</feature>
<protein>
    <recommendedName>
        <fullName evidence="4">Excreted virulence factor EspC (Type VII ESX diderm)</fullName>
    </recommendedName>
</protein>
<feature type="compositionally biased region" description="Basic and acidic residues" evidence="1">
    <location>
        <begin position="368"/>
        <end position="393"/>
    </location>
</feature>
<proteinExistence type="predicted"/>
<feature type="region of interest" description="Disordered" evidence="1">
    <location>
        <begin position="252"/>
        <end position="393"/>
    </location>
</feature>
<dbReference type="AlphaFoldDB" id="A0A2N3Y1Z5"/>
<keyword evidence="3" id="KW-1185">Reference proteome</keyword>